<dbReference type="InterPro" id="IPR050498">
    <property type="entry name" value="Ycf3"/>
</dbReference>
<dbReference type="Proteomes" id="UP000778951">
    <property type="component" value="Unassembled WGS sequence"/>
</dbReference>
<evidence type="ECO:0000313" key="6">
    <source>
        <dbReference type="Proteomes" id="UP000778951"/>
    </source>
</evidence>
<feature type="signal peptide" evidence="4">
    <location>
        <begin position="1"/>
        <end position="18"/>
    </location>
</feature>
<dbReference type="InterPro" id="IPR011990">
    <property type="entry name" value="TPR-like_helical_dom_sf"/>
</dbReference>
<dbReference type="Gene3D" id="1.25.40.10">
    <property type="entry name" value="Tetratricopeptide repeat domain"/>
    <property type="match status" value="2"/>
</dbReference>
<evidence type="ECO:0000256" key="2">
    <source>
        <dbReference type="ARBA" id="ARBA00022803"/>
    </source>
</evidence>
<feature type="chain" id="PRO_5037720269" evidence="4">
    <location>
        <begin position="19"/>
        <end position="262"/>
    </location>
</feature>
<accession>A0A968GEH3</accession>
<comment type="caution">
    <text evidence="5">The sequence shown here is derived from an EMBL/GenBank/DDBJ whole genome shotgun (WGS) entry which is preliminary data.</text>
</comment>
<reference evidence="5" key="1">
    <citation type="submission" date="2020-03" db="EMBL/GenBank/DDBJ databases">
        <title>Spirochaetal bacteria isolated from arthropods constitute a novel genus Entomospira genus novum within the order Spirochaetales.</title>
        <authorList>
            <person name="Grana-Miraglia L."/>
            <person name="Sikutova S."/>
            <person name="Fingerle V."/>
            <person name="Sing A."/>
            <person name="Castillo-Ramirez S."/>
            <person name="Margos G."/>
            <person name="Rudolf I."/>
        </authorList>
    </citation>
    <scope>NUCLEOTIDE SEQUENCE</scope>
    <source>
        <strain evidence="5">BR149</strain>
    </source>
</reference>
<dbReference type="InterPro" id="IPR019734">
    <property type="entry name" value="TPR_rpt"/>
</dbReference>
<feature type="repeat" description="TPR" evidence="3">
    <location>
        <begin position="28"/>
        <end position="61"/>
    </location>
</feature>
<feature type="repeat" description="TPR" evidence="3">
    <location>
        <begin position="62"/>
        <end position="95"/>
    </location>
</feature>
<dbReference type="AlphaFoldDB" id="A0A968GEH3"/>
<protein>
    <submittedName>
        <fullName evidence="5">Tetratricopeptide repeat protein</fullName>
    </submittedName>
</protein>
<dbReference type="Pfam" id="PF13432">
    <property type="entry name" value="TPR_16"/>
    <property type="match status" value="2"/>
</dbReference>
<dbReference type="PANTHER" id="PTHR44858:SF1">
    <property type="entry name" value="UDP-N-ACETYLGLUCOSAMINE--PEPTIDE N-ACETYLGLUCOSAMINYLTRANSFERASE SPINDLY-RELATED"/>
    <property type="match status" value="1"/>
</dbReference>
<dbReference type="PANTHER" id="PTHR44858">
    <property type="entry name" value="TETRATRICOPEPTIDE REPEAT PROTEIN 6"/>
    <property type="match status" value="1"/>
</dbReference>
<organism evidence="5 6">
    <name type="scientific">Entomospira culicis</name>
    <dbReference type="NCBI Taxonomy" id="2719989"/>
    <lineage>
        <taxon>Bacteria</taxon>
        <taxon>Pseudomonadati</taxon>
        <taxon>Spirochaetota</taxon>
        <taxon>Spirochaetia</taxon>
        <taxon>Spirochaetales</taxon>
        <taxon>Spirochaetaceae</taxon>
        <taxon>Entomospira</taxon>
    </lineage>
</organism>
<keyword evidence="1" id="KW-0677">Repeat</keyword>
<evidence type="ECO:0000256" key="1">
    <source>
        <dbReference type="ARBA" id="ARBA00022737"/>
    </source>
</evidence>
<sequence>MKYAYLILFVLLSSPLFANPANHHQKEASRIYMYGVAYQAEGEWEKARNHYEYAIKLYPYDERFYSALSYLYFDRKEYQKAIAVLTQAIQIFPKNVDFLYHRAFFYTMSNAEHLALADWNTIITREPNNTYARWQRGQYYLKHQQYQRAKEDFANLARHDSHPSRIANFYLARAHQALGEYDEAVKQLHIYVQATETQPHNPYHPVGKAYFHLAHNLRLAGKISEASVYYSKAIDAKFWPDVTSAQRVEAQKYSNHSLNIIR</sequence>
<dbReference type="SMART" id="SM00028">
    <property type="entry name" value="TPR"/>
    <property type="match status" value="6"/>
</dbReference>
<evidence type="ECO:0000256" key="4">
    <source>
        <dbReference type="SAM" id="SignalP"/>
    </source>
</evidence>
<name>A0A968GEH3_9SPIO</name>
<dbReference type="PROSITE" id="PS50005">
    <property type="entry name" value="TPR"/>
    <property type="match status" value="2"/>
</dbReference>
<keyword evidence="6" id="KW-1185">Reference proteome</keyword>
<evidence type="ECO:0000256" key="3">
    <source>
        <dbReference type="PROSITE-ProRule" id="PRU00339"/>
    </source>
</evidence>
<dbReference type="RefSeq" id="WP_167694905.1">
    <property type="nucleotide sequence ID" value="NZ_CP118181.1"/>
</dbReference>
<keyword evidence="4" id="KW-0732">Signal</keyword>
<dbReference type="Pfam" id="PF13181">
    <property type="entry name" value="TPR_8"/>
    <property type="match status" value="1"/>
</dbReference>
<gene>
    <name evidence="5" type="ORF">HCT48_00940</name>
</gene>
<proteinExistence type="predicted"/>
<keyword evidence="2 3" id="KW-0802">TPR repeat</keyword>
<dbReference type="SUPFAM" id="SSF48452">
    <property type="entry name" value="TPR-like"/>
    <property type="match status" value="1"/>
</dbReference>
<evidence type="ECO:0000313" key="5">
    <source>
        <dbReference type="EMBL" id="NIZ68787.1"/>
    </source>
</evidence>
<dbReference type="EMBL" id="JAATLM010000001">
    <property type="protein sequence ID" value="NIZ68787.1"/>
    <property type="molecule type" value="Genomic_DNA"/>
</dbReference>